<sequence>MSGTCIDYEICQCKTMFGPWHRHGYSM</sequence>
<evidence type="ECO:0000313" key="2">
    <source>
        <dbReference type="Proteomes" id="UP000032142"/>
    </source>
</evidence>
<dbReference type="AlphaFoldDB" id="A0A0B0PEF3"/>
<gene>
    <name evidence="1" type="ORF">F383_09394</name>
</gene>
<dbReference type="Proteomes" id="UP000032142">
    <property type="component" value="Unassembled WGS sequence"/>
</dbReference>
<proteinExistence type="predicted"/>
<evidence type="ECO:0000313" key="1">
    <source>
        <dbReference type="EMBL" id="KHG23312.1"/>
    </source>
</evidence>
<keyword evidence="2" id="KW-1185">Reference proteome</keyword>
<accession>A0A0B0PEF3</accession>
<organism evidence="1 2">
    <name type="scientific">Gossypium arboreum</name>
    <name type="common">Tree cotton</name>
    <name type="synonym">Gossypium nanking</name>
    <dbReference type="NCBI Taxonomy" id="29729"/>
    <lineage>
        <taxon>Eukaryota</taxon>
        <taxon>Viridiplantae</taxon>
        <taxon>Streptophyta</taxon>
        <taxon>Embryophyta</taxon>
        <taxon>Tracheophyta</taxon>
        <taxon>Spermatophyta</taxon>
        <taxon>Magnoliopsida</taxon>
        <taxon>eudicotyledons</taxon>
        <taxon>Gunneridae</taxon>
        <taxon>Pentapetalae</taxon>
        <taxon>rosids</taxon>
        <taxon>malvids</taxon>
        <taxon>Malvales</taxon>
        <taxon>Malvaceae</taxon>
        <taxon>Malvoideae</taxon>
        <taxon>Gossypium</taxon>
    </lineage>
</organism>
<dbReference type="EMBL" id="KN424574">
    <property type="protein sequence ID" value="KHG23312.1"/>
    <property type="molecule type" value="Genomic_DNA"/>
</dbReference>
<name>A0A0B0PEF3_GOSAR</name>
<reference evidence="2" key="1">
    <citation type="submission" date="2014-09" db="EMBL/GenBank/DDBJ databases">
        <authorList>
            <person name="Mudge J."/>
            <person name="Ramaraj T."/>
            <person name="Lindquist I.E."/>
            <person name="Bharti A.K."/>
            <person name="Sundararajan A."/>
            <person name="Cameron C.T."/>
            <person name="Woodward J.E."/>
            <person name="May G.D."/>
            <person name="Brubaker C."/>
            <person name="Broadhvest J."/>
            <person name="Wilkins T.A."/>
        </authorList>
    </citation>
    <scope>NUCLEOTIDE SEQUENCE</scope>
    <source>
        <strain evidence="2">cv. AKA8401</strain>
    </source>
</reference>
<protein>
    <submittedName>
        <fullName evidence="1">Uncharacterized protein</fullName>
    </submittedName>
</protein>